<organism evidence="1 2">
    <name type="scientific">Acropora cervicornis</name>
    <name type="common">Staghorn coral</name>
    <dbReference type="NCBI Taxonomy" id="6130"/>
    <lineage>
        <taxon>Eukaryota</taxon>
        <taxon>Metazoa</taxon>
        <taxon>Cnidaria</taxon>
        <taxon>Anthozoa</taxon>
        <taxon>Hexacorallia</taxon>
        <taxon>Scleractinia</taxon>
        <taxon>Astrocoeniina</taxon>
        <taxon>Acroporidae</taxon>
        <taxon>Acropora</taxon>
    </lineage>
</organism>
<keyword evidence="2" id="KW-1185">Reference proteome</keyword>
<protein>
    <submittedName>
        <fullName evidence="1">Uncharacterized protein</fullName>
    </submittedName>
</protein>
<accession>A0AAD9USY8</accession>
<reference evidence="1" key="2">
    <citation type="journal article" date="2023" name="Science">
        <title>Genomic signatures of disease resistance in endangered staghorn corals.</title>
        <authorList>
            <person name="Vollmer S.V."/>
            <person name="Selwyn J.D."/>
            <person name="Despard B.A."/>
            <person name="Roesel C.L."/>
        </authorList>
    </citation>
    <scope>NUCLEOTIDE SEQUENCE</scope>
    <source>
        <strain evidence="1">K2</strain>
    </source>
</reference>
<gene>
    <name evidence="1" type="ORF">P5673_031277</name>
</gene>
<reference evidence="1" key="1">
    <citation type="journal article" date="2023" name="G3 (Bethesda)">
        <title>Whole genome assembly and annotation of the endangered Caribbean coral Acropora cervicornis.</title>
        <authorList>
            <person name="Selwyn J.D."/>
            <person name="Vollmer S.V."/>
        </authorList>
    </citation>
    <scope>NUCLEOTIDE SEQUENCE</scope>
    <source>
        <strain evidence="1">K2</strain>
    </source>
</reference>
<evidence type="ECO:0000313" key="1">
    <source>
        <dbReference type="EMBL" id="KAK2548495.1"/>
    </source>
</evidence>
<name>A0AAD9USY8_ACRCE</name>
<dbReference type="AlphaFoldDB" id="A0AAD9USY8"/>
<comment type="caution">
    <text evidence="1">The sequence shown here is derived from an EMBL/GenBank/DDBJ whole genome shotgun (WGS) entry which is preliminary data.</text>
</comment>
<sequence>MAERYKTKVPPSLRSQFKERVNKPEAVNKYREGQKRASTRSVNILKDKDFEKSRKVLAAKRKSLIHEHGKGNKPQATTALKDKDEDALFEIGEFGYSNPVSLQRTV</sequence>
<dbReference type="Proteomes" id="UP001249851">
    <property type="component" value="Unassembled WGS sequence"/>
</dbReference>
<dbReference type="EMBL" id="JARQWQ010000145">
    <property type="protein sequence ID" value="KAK2548495.1"/>
    <property type="molecule type" value="Genomic_DNA"/>
</dbReference>
<evidence type="ECO:0000313" key="2">
    <source>
        <dbReference type="Proteomes" id="UP001249851"/>
    </source>
</evidence>
<proteinExistence type="predicted"/>